<keyword evidence="3" id="KW-1185">Reference proteome</keyword>
<organism evidence="2 3">
    <name type="scientific">Nephila pilipes</name>
    <name type="common">Giant wood spider</name>
    <name type="synonym">Nephila maculata</name>
    <dbReference type="NCBI Taxonomy" id="299642"/>
    <lineage>
        <taxon>Eukaryota</taxon>
        <taxon>Metazoa</taxon>
        <taxon>Ecdysozoa</taxon>
        <taxon>Arthropoda</taxon>
        <taxon>Chelicerata</taxon>
        <taxon>Arachnida</taxon>
        <taxon>Araneae</taxon>
        <taxon>Araneomorphae</taxon>
        <taxon>Entelegynae</taxon>
        <taxon>Araneoidea</taxon>
        <taxon>Nephilidae</taxon>
        <taxon>Nephila</taxon>
    </lineage>
</organism>
<sequence>MKGKVLRSVFSRGATRPQIQEARDRTILTSRGPTARSQISKKSHMIPQTSSSPDRMIPRSQEARPRDFKTPTRHRACFGRRFFLQVLGRNSFPQFFFFHHHGMAVLKVAATMDSRSSTVSCPTLRNQCSAPIRSKTVYSDELFSLFVSRSSALRHNAFPAAPFLVDRAACLVFRQDRMHWTMVRQGRESLLITYQEPKKQSYFVSVFSPTWFLKENVDNFKSDDLETTENRFDPDAVQWERKFLKPLL</sequence>
<reference evidence="2" key="1">
    <citation type="submission" date="2020-08" db="EMBL/GenBank/DDBJ databases">
        <title>Multicomponent nature underlies the extraordinary mechanical properties of spider dragline silk.</title>
        <authorList>
            <person name="Kono N."/>
            <person name="Nakamura H."/>
            <person name="Mori M."/>
            <person name="Yoshida Y."/>
            <person name="Ohtoshi R."/>
            <person name="Malay A.D."/>
            <person name="Moran D.A.P."/>
            <person name="Tomita M."/>
            <person name="Numata K."/>
            <person name="Arakawa K."/>
        </authorList>
    </citation>
    <scope>NUCLEOTIDE SEQUENCE</scope>
</reference>
<dbReference type="EMBL" id="BMAW01094376">
    <property type="protein sequence ID" value="GFS65140.1"/>
    <property type="molecule type" value="Genomic_DNA"/>
</dbReference>
<dbReference type="Proteomes" id="UP000887013">
    <property type="component" value="Unassembled WGS sequence"/>
</dbReference>
<accession>A0A8X6IXZ3</accession>
<evidence type="ECO:0000256" key="1">
    <source>
        <dbReference type="SAM" id="MobiDB-lite"/>
    </source>
</evidence>
<name>A0A8X6IXZ3_NEPPI</name>
<evidence type="ECO:0000313" key="3">
    <source>
        <dbReference type="Proteomes" id="UP000887013"/>
    </source>
</evidence>
<feature type="compositionally biased region" description="Basic and acidic residues" evidence="1">
    <location>
        <begin position="61"/>
        <end position="70"/>
    </location>
</feature>
<protein>
    <submittedName>
        <fullName evidence="2">Uncharacterized protein</fullName>
    </submittedName>
</protein>
<gene>
    <name evidence="2" type="ORF">NPIL_255551</name>
</gene>
<feature type="region of interest" description="Disordered" evidence="1">
    <location>
        <begin position="1"/>
        <end position="70"/>
    </location>
</feature>
<evidence type="ECO:0000313" key="2">
    <source>
        <dbReference type="EMBL" id="GFS65140.1"/>
    </source>
</evidence>
<proteinExistence type="predicted"/>
<feature type="compositionally biased region" description="Polar residues" evidence="1">
    <location>
        <begin position="27"/>
        <end position="38"/>
    </location>
</feature>
<comment type="caution">
    <text evidence="2">The sequence shown here is derived from an EMBL/GenBank/DDBJ whole genome shotgun (WGS) entry which is preliminary data.</text>
</comment>
<dbReference type="AlphaFoldDB" id="A0A8X6IXZ3"/>